<dbReference type="RefSeq" id="WP_308207309.1">
    <property type="nucleotide sequence ID" value="NZ_BAAAMC010000010.1"/>
</dbReference>
<dbReference type="Pfam" id="PF13561">
    <property type="entry name" value="adh_short_C2"/>
    <property type="match status" value="1"/>
</dbReference>
<evidence type="ECO:0000313" key="4">
    <source>
        <dbReference type="Proteomes" id="UP000465241"/>
    </source>
</evidence>
<protein>
    <submittedName>
        <fullName evidence="3">Short-chain dehydrogenase</fullName>
    </submittedName>
</protein>
<keyword evidence="4" id="KW-1185">Reference proteome</keyword>
<dbReference type="InterPro" id="IPR051122">
    <property type="entry name" value="SDR_DHRS6-like"/>
</dbReference>
<evidence type="ECO:0000256" key="2">
    <source>
        <dbReference type="ARBA" id="ARBA00023002"/>
    </source>
</evidence>
<dbReference type="PANTHER" id="PTHR43477">
    <property type="entry name" value="DIHYDROANTICAPSIN 7-DEHYDROGENASE"/>
    <property type="match status" value="1"/>
</dbReference>
<name>A0A7I9WUB4_9MYCO</name>
<dbReference type="Pfam" id="PF00106">
    <property type="entry name" value="adh_short"/>
    <property type="match status" value="1"/>
</dbReference>
<dbReference type="Proteomes" id="UP000465241">
    <property type="component" value="Unassembled WGS sequence"/>
</dbReference>
<comment type="similarity">
    <text evidence="1">Belongs to the short-chain dehydrogenases/reductases (SDR) family.</text>
</comment>
<accession>A0A7I9WUB4</accession>
<dbReference type="PANTHER" id="PTHR43477:SF1">
    <property type="entry name" value="DIHYDROANTICAPSIN 7-DEHYDROGENASE"/>
    <property type="match status" value="1"/>
</dbReference>
<dbReference type="AlphaFoldDB" id="A0A7I9WUB4"/>
<dbReference type="SUPFAM" id="SSF51735">
    <property type="entry name" value="NAD(P)-binding Rossmann-fold domains"/>
    <property type="match status" value="1"/>
</dbReference>
<reference evidence="3 4" key="1">
    <citation type="journal article" date="2019" name="Emerg. Microbes Infect.">
        <title>Comprehensive subspecies identification of 175 nontuberculous mycobacteria species based on 7547 genomic profiles.</title>
        <authorList>
            <person name="Matsumoto Y."/>
            <person name="Kinjo T."/>
            <person name="Motooka D."/>
            <person name="Nabeya D."/>
            <person name="Jung N."/>
            <person name="Uechi K."/>
            <person name="Horii T."/>
            <person name="Iida T."/>
            <person name="Fujita J."/>
            <person name="Nakamura S."/>
        </authorList>
    </citation>
    <scope>NUCLEOTIDE SEQUENCE [LARGE SCALE GENOMIC DNA]</scope>
    <source>
        <strain evidence="3 4">JCM 13392</strain>
    </source>
</reference>
<dbReference type="Gene3D" id="3.40.50.720">
    <property type="entry name" value="NAD(P)-binding Rossmann-like Domain"/>
    <property type="match status" value="1"/>
</dbReference>
<comment type="caution">
    <text evidence="3">The sequence shown here is derived from an EMBL/GenBank/DDBJ whole genome shotgun (WGS) entry which is preliminary data.</text>
</comment>
<dbReference type="PRINTS" id="PR00081">
    <property type="entry name" value="GDHRDH"/>
</dbReference>
<proteinExistence type="inferred from homology"/>
<organism evidence="3 4">
    <name type="scientific">Mycolicibacterium murale</name>
    <dbReference type="NCBI Taxonomy" id="182220"/>
    <lineage>
        <taxon>Bacteria</taxon>
        <taxon>Bacillati</taxon>
        <taxon>Actinomycetota</taxon>
        <taxon>Actinomycetes</taxon>
        <taxon>Mycobacteriales</taxon>
        <taxon>Mycobacteriaceae</taxon>
        <taxon>Mycolicibacterium</taxon>
    </lineage>
</organism>
<dbReference type="GO" id="GO:0016491">
    <property type="term" value="F:oxidoreductase activity"/>
    <property type="evidence" value="ECO:0007669"/>
    <property type="project" value="UniProtKB-KW"/>
</dbReference>
<evidence type="ECO:0000313" key="3">
    <source>
        <dbReference type="EMBL" id="GFG60948.1"/>
    </source>
</evidence>
<sequence>MSLALDSGAAAQRDETMAAMDFAGKTAMVTDGCSEIGFASARLLSGAGAHIVVSGSDSRLGKRAAAAIGAGTQFVTADLADLGSVDHLARQMPVDVLVNTAMVHDFATVRGLYFLVAAVAPGMQRLGGGAIVNLTTGNSTAAAMVAALTRTWAVEFADAAVRVNTVAAALPHTAAACPLGRGASPLEIAHPIVFLASWRAGAVNGIILDVDGGAAATPSKK</sequence>
<dbReference type="EMBL" id="BLKT01000003">
    <property type="protein sequence ID" value="GFG60948.1"/>
    <property type="molecule type" value="Genomic_DNA"/>
</dbReference>
<dbReference type="InterPro" id="IPR036291">
    <property type="entry name" value="NAD(P)-bd_dom_sf"/>
</dbReference>
<evidence type="ECO:0000256" key="1">
    <source>
        <dbReference type="ARBA" id="ARBA00006484"/>
    </source>
</evidence>
<gene>
    <name evidence="3" type="ORF">MMUR_50840</name>
</gene>
<dbReference type="InterPro" id="IPR002347">
    <property type="entry name" value="SDR_fam"/>
</dbReference>
<keyword evidence="2" id="KW-0560">Oxidoreductase</keyword>